<dbReference type="Gene3D" id="3.40.50.10330">
    <property type="entry name" value="Probable inorganic polyphosphate/atp-NAD kinase, domain 1"/>
    <property type="match status" value="1"/>
</dbReference>
<keyword evidence="6" id="KW-0067">ATP-binding</keyword>
<dbReference type="GO" id="GO:0005737">
    <property type="term" value="C:cytoplasm"/>
    <property type="evidence" value="ECO:0007669"/>
    <property type="project" value="UniProtKB-SubCell"/>
</dbReference>
<protein>
    <recommendedName>
        <fullName evidence="6">NAD kinase</fullName>
        <ecNumber evidence="6">2.7.1.23</ecNumber>
    </recommendedName>
    <alternativeName>
        <fullName evidence="6">ATP-dependent NAD kinase</fullName>
    </alternativeName>
</protein>
<keyword evidence="2 6" id="KW-0418">Kinase</keyword>
<evidence type="ECO:0000256" key="1">
    <source>
        <dbReference type="ARBA" id="ARBA00022679"/>
    </source>
</evidence>
<name>G8R068_OWEHD</name>
<gene>
    <name evidence="6" type="primary">nadK</name>
    <name evidence="7" type="ordered locus">Oweho_2772</name>
</gene>
<organism evidence="7 8">
    <name type="scientific">Owenweeksia hongkongensis (strain DSM 17368 / CIP 108786 / JCM 12287 / NRRL B-23963 / UST20020801)</name>
    <dbReference type="NCBI Taxonomy" id="926562"/>
    <lineage>
        <taxon>Bacteria</taxon>
        <taxon>Pseudomonadati</taxon>
        <taxon>Bacteroidota</taxon>
        <taxon>Flavobacteriia</taxon>
        <taxon>Flavobacteriales</taxon>
        <taxon>Owenweeksiaceae</taxon>
        <taxon>Owenweeksia</taxon>
    </lineage>
</organism>
<proteinExistence type="inferred from homology"/>
<keyword evidence="1 6" id="KW-0808">Transferase</keyword>
<dbReference type="AlphaFoldDB" id="G8R068"/>
<dbReference type="GO" id="GO:0003951">
    <property type="term" value="F:NAD+ kinase activity"/>
    <property type="evidence" value="ECO:0007669"/>
    <property type="project" value="UniProtKB-UniRule"/>
</dbReference>
<dbReference type="Pfam" id="PF01513">
    <property type="entry name" value="NAD_kinase"/>
    <property type="match status" value="1"/>
</dbReference>
<feature type="binding site" evidence="6">
    <location>
        <begin position="147"/>
        <end position="148"/>
    </location>
    <ligand>
        <name>NAD(+)</name>
        <dbReference type="ChEBI" id="CHEBI:57540"/>
    </ligand>
</feature>
<keyword evidence="6" id="KW-0963">Cytoplasm</keyword>
<evidence type="ECO:0000313" key="8">
    <source>
        <dbReference type="Proteomes" id="UP000005631"/>
    </source>
</evidence>
<evidence type="ECO:0000313" key="7">
    <source>
        <dbReference type="EMBL" id="AEV33734.1"/>
    </source>
</evidence>
<dbReference type="InterPro" id="IPR017438">
    <property type="entry name" value="ATP-NAD_kinase_N"/>
</dbReference>
<dbReference type="KEGG" id="oho:Oweho_2772"/>
<dbReference type="GO" id="GO:0019674">
    <property type="term" value="P:NAD+ metabolic process"/>
    <property type="evidence" value="ECO:0007669"/>
    <property type="project" value="InterPro"/>
</dbReference>
<keyword evidence="6" id="KW-0547">Nucleotide-binding</keyword>
<feature type="binding site" evidence="6">
    <location>
        <begin position="75"/>
        <end position="76"/>
    </location>
    <ligand>
        <name>NAD(+)</name>
        <dbReference type="ChEBI" id="CHEBI:57540"/>
    </ligand>
</feature>
<accession>G8R068</accession>
<dbReference type="EMBL" id="CP003156">
    <property type="protein sequence ID" value="AEV33734.1"/>
    <property type="molecule type" value="Genomic_DNA"/>
</dbReference>
<dbReference type="NCBIfam" id="NF002521">
    <property type="entry name" value="PRK01911.1"/>
    <property type="match status" value="1"/>
</dbReference>
<feature type="binding site" evidence="6">
    <location>
        <position position="177"/>
    </location>
    <ligand>
        <name>NAD(+)</name>
        <dbReference type="ChEBI" id="CHEBI:57540"/>
    </ligand>
</feature>
<comment type="function">
    <text evidence="6">Involved in the regulation of the intracellular balance of NAD and NADP, and is a key enzyme in the biosynthesis of NADP. Catalyzes specifically the phosphorylation on 2'-hydroxyl of the adenosine moiety of NAD to yield NADP.</text>
</comment>
<dbReference type="GO" id="GO:0051287">
    <property type="term" value="F:NAD binding"/>
    <property type="evidence" value="ECO:0007669"/>
    <property type="project" value="UniProtKB-ARBA"/>
</dbReference>
<dbReference type="PANTHER" id="PTHR20275:SF0">
    <property type="entry name" value="NAD KINASE"/>
    <property type="match status" value="1"/>
</dbReference>
<dbReference type="OrthoDB" id="9774737at2"/>
<comment type="subcellular location">
    <subcellularLocation>
        <location evidence="6">Cytoplasm</location>
    </subcellularLocation>
</comment>
<keyword evidence="8" id="KW-1185">Reference proteome</keyword>
<comment type="cofactor">
    <cofactor evidence="6">
        <name>a divalent metal cation</name>
        <dbReference type="ChEBI" id="CHEBI:60240"/>
    </cofactor>
</comment>
<comment type="similarity">
    <text evidence="6">Belongs to the NAD kinase family.</text>
</comment>
<dbReference type="Proteomes" id="UP000005631">
    <property type="component" value="Chromosome"/>
</dbReference>
<comment type="catalytic activity">
    <reaction evidence="5 6">
        <text>NAD(+) + ATP = ADP + NADP(+) + H(+)</text>
        <dbReference type="Rhea" id="RHEA:18629"/>
        <dbReference type="ChEBI" id="CHEBI:15378"/>
        <dbReference type="ChEBI" id="CHEBI:30616"/>
        <dbReference type="ChEBI" id="CHEBI:57540"/>
        <dbReference type="ChEBI" id="CHEBI:58349"/>
        <dbReference type="ChEBI" id="CHEBI:456216"/>
        <dbReference type="EC" id="2.7.1.23"/>
    </reaction>
</comment>
<dbReference type="eggNOG" id="COG0061">
    <property type="taxonomic scope" value="Bacteria"/>
</dbReference>
<keyword evidence="4 6" id="KW-0520">NAD</keyword>
<dbReference type="PATRIC" id="fig|926562.3.peg.2789"/>
<keyword evidence="3 6" id="KW-0521">NADP</keyword>
<dbReference type="STRING" id="926562.Oweho_2772"/>
<dbReference type="Gene3D" id="2.60.200.30">
    <property type="entry name" value="Probable inorganic polyphosphate/atp-NAD kinase, domain 2"/>
    <property type="match status" value="1"/>
</dbReference>
<dbReference type="InterPro" id="IPR017437">
    <property type="entry name" value="ATP-NAD_kinase_PpnK-typ_C"/>
</dbReference>
<comment type="caution">
    <text evidence="6">Lacks conserved residue(s) required for the propagation of feature annotation.</text>
</comment>
<dbReference type="GO" id="GO:0005524">
    <property type="term" value="F:ATP binding"/>
    <property type="evidence" value="ECO:0007669"/>
    <property type="project" value="UniProtKB-KW"/>
</dbReference>
<dbReference type="InterPro" id="IPR002504">
    <property type="entry name" value="NADK"/>
</dbReference>
<dbReference type="HOGENOM" id="CLU_008831_0_3_10"/>
<dbReference type="RefSeq" id="WP_014203083.1">
    <property type="nucleotide sequence ID" value="NC_016599.1"/>
</dbReference>
<evidence type="ECO:0000256" key="2">
    <source>
        <dbReference type="ARBA" id="ARBA00022777"/>
    </source>
</evidence>
<reference evidence="7 8" key="1">
    <citation type="journal article" date="2012" name="Stand. Genomic Sci.">
        <title>Genome sequence of the orange-pigmented seawater bacterium Owenweeksia hongkongensis type strain (UST20020801(T)).</title>
        <authorList>
            <person name="Riedel T."/>
            <person name="Held B."/>
            <person name="Nolan M."/>
            <person name="Lucas S."/>
            <person name="Lapidus A."/>
            <person name="Tice H."/>
            <person name="Del Rio T.G."/>
            <person name="Cheng J.F."/>
            <person name="Han C."/>
            <person name="Tapia R."/>
            <person name="Goodwin L.A."/>
            <person name="Pitluck S."/>
            <person name="Liolios K."/>
            <person name="Mavromatis K."/>
            <person name="Pagani I."/>
            <person name="Ivanova N."/>
            <person name="Mikhailova N."/>
            <person name="Pati A."/>
            <person name="Chen A."/>
            <person name="Palaniappan K."/>
            <person name="Rohde M."/>
            <person name="Tindall B.J."/>
            <person name="Detter J.C."/>
            <person name="Goker M."/>
            <person name="Woyke T."/>
            <person name="Bristow J."/>
            <person name="Eisen J.A."/>
            <person name="Markowitz V."/>
            <person name="Hugenholtz P."/>
            <person name="Klenk H.P."/>
            <person name="Kyrpides N.C."/>
        </authorList>
    </citation>
    <scope>NUCLEOTIDE SEQUENCE</scope>
    <source>
        <strain evidence="8">DSM 17368 / JCM 12287 / NRRL B-23963</strain>
    </source>
</reference>
<evidence type="ECO:0000256" key="3">
    <source>
        <dbReference type="ARBA" id="ARBA00022857"/>
    </source>
</evidence>
<dbReference type="InterPro" id="IPR016064">
    <property type="entry name" value="NAD/diacylglycerol_kinase_sf"/>
</dbReference>
<evidence type="ECO:0000256" key="6">
    <source>
        <dbReference type="HAMAP-Rule" id="MF_00361"/>
    </source>
</evidence>
<dbReference type="HAMAP" id="MF_00361">
    <property type="entry name" value="NAD_kinase"/>
    <property type="match status" value="1"/>
</dbReference>
<evidence type="ECO:0000256" key="5">
    <source>
        <dbReference type="ARBA" id="ARBA00047925"/>
    </source>
</evidence>
<evidence type="ECO:0000256" key="4">
    <source>
        <dbReference type="ARBA" id="ARBA00023027"/>
    </source>
</evidence>
<dbReference type="SUPFAM" id="SSF111331">
    <property type="entry name" value="NAD kinase/diacylglycerol kinase-like"/>
    <property type="match status" value="1"/>
</dbReference>
<dbReference type="EC" id="2.7.1.23" evidence="6"/>
<dbReference type="GO" id="GO:0006741">
    <property type="term" value="P:NADP+ biosynthetic process"/>
    <property type="evidence" value="ECO:0007669"/>
    <property type="project" value="UniProtKB-UniRule"/>
</dbReference>
<dbReference type="PANTHER" id="PTHR20275">
    <property type="entry name" value="NAD KINASE"/>
    <property type="match status" value="1"/>
</dbReference>
<dbReference type="Pfam" id="PF20143">
    <property type="entry name" value="NAD_kinase_C"/>
    <property type="match status" value="1"/>
</dbReference>
<feature type="binding site" evidence="6">
    <location>
        <position position="212"/>
    </location>
    <ligand>
        <name>NAD(+)</name>
        <dbReference type="ChEBI" id="CHEBI:57540"/>
    </ligand>
</feature>
<sequence length="292" mass="32552">MKVAVFGKVINAETKPFIENLYQELLNIGAEICVFRKLNQFIQEHCDIDIQFDEFNSHQDILDYNPDFLITAGGDGTILDAVTFIRDSGIPILGINTGRLGFLSNVSREEISKAITALQEGEYSLDERNLLEVSSNALDLDLNFALNEVTVSRKDTTAMVTIHTWINGDYLNSYWADGLIVATPTGSTGYSLSCGGPIIMPGSESFVITPIAPHNLNVRPFVIPNNMEIKMKVEGREKLCLVSLDSRIYSVPSGSELTMKLGRFKIKLVKTEIQDFPTTLRNKLLWGLDKRN</sequence>
<feature type="active site" description="Proton acceptor" evidence="6">
    <location>
        <position position="75"/>
    </location>
</feature>
<dbReference type="GO" id="GO:0046872">
    <property type="term" value="F:metal ion binding"/>
    <property type="evidence" value="ECO:0007669"/>
    <property type="project" value="UniProtKB-UniRule"/>
</dbReference>
<feature type="binding site" evidence="6">
    <location>
        <begin position="188"/>
        <end position="193"/>
    </location>
    <ligand>
        <name>NAD(+)</name>
        <dbReference type="ChEBI" id="CHEBI:57540"/>
    </ligand>
</feature>